<evidence type="ECO:0000256" key="4">
    <source>
        <dbReference type="ARBA" id="ARBA00022989"/>
    </source>
</evidence>
<dbReference type="AlphaFoldDB" id="A0ABD0S0K3"/>
<sequence>DDVLMGTLTVRENLLFSGNLRLPRKQYSTADKEKKVESIIQELGLEDCAHTK</sequence>
<evidence type="ECO:0000256" key="3">
    <source>
        <dbReference type="ARBA" id="ARBA00022692"/>
    </source>
</evidence>
<keyword evidence="5" id="KW-0472">Membrane</keyword>
<dbReference type="InterPro" id="IPR050352">
    <property type="entry name" value="ABCG_transporters"/>
</dbReference>
<evidence type="ECO:0000256" key="1">
    <source>
        <dbReference type="ARBA" id="ARBA00004141"/>
    </source>
</evidence>
<dbReference type="InterPro" id="IPR027417">
    <property type="entry name" value="P-loop_NTPase"/>
</dbReference>
<accession>A0ABD0S0K3</accession>
<comment type="caution">
    <text evidence="6">The sequence shown here is derived from an EMBL/GenBank/DDBJ whole genome shotgun (WGS) entry which is preliminary data.</text>
</comment>
<dbReference type="Gene3D" id="3.40.50.300">
    <property type="entry name" value="P-loop containing nucleotide triphosphate hydrolases"/>
    <property type="match status" value="1"/>
</dbReference>
<dbReference type="GO" id="GO:0016020">
    <property type="term" value="C:membrane"/>
    <property type="evidence" value="ECO:0007669"/>
    <property type="project" value="UniProtKB-SubCell"/>
</dbReference>
<dbReference type="EMBL" id="JAMKFB020000001">
    <property type="protein sequence ID" value="KAL0204193.1"/>
    <property type="molecule type" value="Genomic_DNA"/>
</dbReference>
<name>A0ABD0S0K3_CIRMR</name>
<keyword evidence="4" id="KW-1133">Transmembrane helix</keyword>
<evidence type="ECO:0008006" key="8">
    <source>
        <dbReference type="Google" id="ProtNLM"/>
    </source>
</evidence>
<feature type="non-terminal residue" evidence="6">
    <location>
        <position position="52"/>
    </location>
</feature>
<protein>
    <recommendedName>
        <fullName evidence="8">ABC transporter ATP-binding protein</fullName>
    </recommendedName>
</protein>
<keyword evidence="2" id="KW-0813">Transport</keyword>
<keyword evidence="7" id="KW-1185">Reference proteome</keyword>
<reference evidence="6 7" key="1">
    <citation type="submission" date="2024-05" db="EMBL/GenBank/DDBJ databases">
        <title>Genome sequencing and assembly of Indian major carp, Cirrhinus mrigala (Hamilton, 1822).</title>
        <authorList>
            <person name="Mohindra V."/>
            <person name="Chowdhury L.M."/>
            <person name="Lal K."/>
            <person name="Jena J.K."/>
        </authorList>
    </citation>
    <scope>NUCLEOTIDE SEQUENCE [LARGE SCALE GENOMIC DNA]</scope>
    <source>
        <strain evidence="6">CM1030</strain>
        <tissue evidence="6">Blood</tissue>
    </source>
</reference>
<dbReference type="PANTHER" id="PTHR48041:SF49">
    <property type="entry name" value="ATP-BINDING CASSETTE TRANSPORTER SUB-FAMILY G MEMBER 2B-RELATED"/>
    <property type="match status" value="1"/>
</dbReference>
<dbReference type="Proteomes" id="UP001529510">
    <property type="component" value="Unassembled WGS sequence"/>
</dbReference>
<organism evidence="6 7">
    <name type="scientific">Cirrhinus mrigala</name>
    <name type="common">Mrigala</name>
    <dbReference type="NCBI Taxonomy" id="683832"/>
    <lineage>
        <taxon>Eukaryota</taxon>
        <taxon>Metazoa</taxon>
        <taxon>Chordata</taxon>
        <taxon>Craniata</taxon>
        <taxon>Vertebrata</taxon>
        <taxon>Euteleostomi</taxon>
        <taxon>Actinopterygii</taxon>
        <taxon>Neopterygii</taxon>
        <taxon>Teleostei</taxon>
        <taxon>Ostariophysi</taxon>
        <taxon>Cypriniformes</taxon>
        <taxon>Cyprinidae</taxon>
        <taxon>Labeoninae</taxon>
        <taxon>Labeonini</taxon>
        <taxon>Cirrhinus</taxon>
    </lineage>
</organism>
<evidence type="ECO:0000256" key="2">
    <source>
        <dbReference type="ARBA" id="ARBA00022448"/>
    </source>
</evidence>
<proteinExistence type="predicted"/>
<comment type="subcellular location">
    <subcellularLocation>
        <location evidence="1">Membrane</location>
        <topology evidence="1">Multi-pass membrane protein</topology>
    </subcellularLocation>
</comment>
<dbReference type="PANTHER" id="PTHR48041">
    <property type="entry name" value="ABC TRANSPORTER G FAMILY MEMBER 28"/>
    <property type="match status" value="1"/>
</dbReference>
<gene>
    <name evidence="6" type="ORF">M9458_002211</name>
</gene>
<feature type="non-terminal residue" evidence="6">
    <location>
        <position position="1"/>
    </location>
</feature>
<keyword evidence="3" id="KW-0812">Transmembrane</keyword>
<evidence type="ECO:0000313" key="7">
    <source>
        <dbReference type="Proteomes" id="UP001529510"/>
    </source>
</evidence>
<evidence type="ECO:0000313" key="6">
    <source>
        <dbReference type="EMBL" id="KAL0204193.1"/>
    </source>
</evidence>
<evidence type="ECO:0000256" key="5">
    <source>
        <dbReference type="ARBA" id="ARBA00023136"/>
    </source>
</evidence>